<evidence type="ECO:0000313" key="2">
    <source>
        <dbReference type="EMBL" id="MBB4749154.1"/>
    </source>
</evidence>
<organism evidence="2 3">
    <name type="scientific">Actinoplanes lobatus</name>
    <dbReference type="NCBI Taxonomy" id="113568"/>
    <lineage>
        <taxon>Bacteria</taxon>
        <taxon>Bacillati</taxon>
        <taxon>Actinomycetota</taxon>
        <taxon>Actinomycetes</taxon>
        <taxon>Micromonosporales</taxon>
        <taxon>Micromonosporaceae</taxon>
        <taxon>Actinoplanes</taxon>
    </lineage>
</organism>
<name>A0A7W7HEQ5_9ACTN</name>
<evidence type="ECO:0000313" key="3">
    <source>
        <dbReference type="Proteomes" id="UP000590511"/>
    </source>
</evidence>
<dbReference type="Proteomes" id="UP000590511">
    <property type="component" value="Unassembled WGS sequence"/>
</dbReference>
<gene>
    <name evidence="1" type="ORF">Alo02nite_56460</name>
    <name evidence="2" type="ORF">BJ964_003315</name>
</gene>
<proteinExistence type="predicted"/>
<evidence type="ECO:0000313" key="1">
    <source>
        <dbReference type="EMBL" id="GIE42748.1"/>
    </source>
</evidence>
<protein>
    <submittedName>
        <fullName evidence="2">Uncharacterized protein</fullName>
    </submittedName>
</protein>
<reference evidence="2 3" key="1">
    <citation type="submission" date="2020-08" db="EMBL/GenBank/DDBJ databases">
        <title>Sequencing the genomes of 1000 actinobacteria strains.</title>
        <authorList>
            <person name="Klenk H.-P."/>
        </authorList>
    </citation>
    <scope>NUCLEOTIDE SEQUENCE [LARGE SCALE GENOMIC DNA]</scope>
    <source>
        <strain evidence="2 3">DSM 43150</strain>
    </source>
</reference>
<dbReference type="EMBL" id="BOMP01000098">
    <property type="protein sequence ID" value="GIE42748.1"/>
    <property type="molecule type" value="Genomic_DNA"/>
</dbReference>
<reference evidence="1 4" key="2">
    <citation type="submission" date="2021-01" db="EMBL/GenBank/DDBJ databases">
        <title>Whole genome shotgun sequence of Actinoplanes lobatus NBRC 12513.</title>
        <authorList>
            <person name="Komaki H."/>
            <person name="Tamura T."/>
        </authorList>
    </citation>
    <scope>NUCLEOTIDE SEQUENCE [LARGE SCALE GENOMIC DNA]</scope>
    <source>
        <strain evidence="1 4">NBRC 12513</strain>
    </source>
</reference>
<comment type="caution">
    <text evidence="2">The sequence shown here is derived from an EMBL/GenBank/DDBJ whole genome shotgun (WGS) entry which is preliminary data.</text>
</comment>
<accession>A0A7W7HEQ5</accession>
<sequence length="105" mass="11530">MIEPTDEMYEALFDAGDACGGEFASKEDVLRGLAAVLALVERDYDVTPKLPPFEHRMVGDGPRWSHYMNAYTVECTCGATYGGEYIGARDQLLDHIDANTATPPQ</sequence>
<dbReference type="Proteomes" id="UP000631312">
    <property type="component" value="Unassembled WGS sequence"/>
</dbReference>
<dbReference type="RefSeq" id="WP_188121521.1">
    <property type="nucleotide sequence ID" value="NZ_BOMP01000098.1"/>
</dbReference>
<keyword evidence="4" id="KW-1185">Reference proteome</keyword>
<dbReference type="EMBL" id="JACHNC010000001">
    <property type="protein sequence ID" value="MBB4749154.1"/>
    <property type="molecule type" value="Genomic_DNA"/>
</dbReference>
<dbReference type="AlphaFoldDB" id="A0A7W7HEQ5"/>
<evidence type="ECO:0000313" key="4">
    <source>
        <dbReference type="Proteomes" id="UP000631312"/>
    </source>
</evidence>